<name>A4BIE9_9GAMM</name>
<feature type="binding site" evidence="5">
    <location>
        <position position="310"/>
    </location>
    <ligand>
        <name>substrate</name>
    </ligand>
</feature>
<evidence type="ECO:0000256" key="2">
    <source>
        <dbReference type="ARBA" id="ARBA00022898"/>
    </source>
</evidence>
<dbReference type="InterPro" id="IPR011079">
    <property type="entry name" value="Ala_racemase_C"/>
</dbReference>
<accession>A4BIE9</accession>
<sequence>MSSDVIHTAWCEILTDRIANNLSLALSLLPEHAEFCAVLKADAYGHGIAEVAAIVCEHRIKTVGITSNAEARLVREAGFEGTILRLRTATPSEIAGAVADRVQEQVSSLYTAEVIDSLTEHSEGVHLAINAGGMSRDGLELNERDGHDTCQRIVDLLGDRIVGICTHHPSGSEQDLQLSDQHFRSDLNWIFSNTALKREQVNVHAGSSLSLISSTPIETDFYRCGAILYGILKPELGFEHTMQLKAQITNITTYPQGSTIGYDRTTTLTRDSRVANIALGYANGFRRNYFGRSHVLIRGQLVPVLGKVSMNTIVADVTDIPVVEVEDEVVIFGHQGTGKIDIKRIEMQADTIMADIYAEWGQRNPRVYI</sequence>
<dbReference type="GO" id="GO:0030170">
    <property type="term" value="F:pyridoxal phosphate binding"/>
    <property type="evidence" value="ECO:0007669"/>
    <property type="project" value="TreeGrafter"/>
</dbReference>
<dbReference type="SUPFAM" id="SSF51419">
    <property type="entry name" value="PLP-binding barrel"/>
    <property type="match status" value="1"/>
</dbReference>
<dbReference type="InterPro" id="IPR009006">
    <property type="entry name" value="Ala_racemase/Decarboxylase_C"/>
</dbReference>
<dbReference type="NCBIfam" id="TIGR00492">
    <property type="entry name" value="alr"/>
    <property type="match status" value="1"/>
</dbReference>
<dbReference type="Pfam" id="PF00842">
    <property type="entry name" value="Ala_racemase_C"/>
    <property type="match status" value="1"/>
</dbReference>
<proteinExistence type="predicted"/>
<evidence type="ECO:0000259" key="6">
    <source>
        <dbReference type="SMART" id="SM01005"/>
    </source>
</evidence>
<organism evidence="7 8">
    <name type="scientific">Reinekea blandensis MED297</name>
    <dbReference type="NCBI Taxonomy" id="314283"/>
    <lineage>
        <taxon>Bacteria</taxon>
        <taxon>Pseudomonadati</taxon>
        <taxon>Pseudomonadota</taxon>
        <taxon>Gammaproteobacteria</taxon>
        <taxon>Oceanospirillales</taxon>
        <taxon>Saccharospirillaceae</taxon>
        <taxon>Reinekea</taxon>
    </lineage>
</organism>
<dbReference type="GO" id="GO:0005829">
    <property type="term" value="C:cytosol"/>
    <property type="evidence" value="ECO:0007669"/>
    <property type="project" value="TreeGrafter"/>
</dbReference>
<dbReference type="OrthoDB" id="9813814at2"/>
<dbReference type="InterPro" id="IPR029066">
    <property type="entry name" value="PLP-binding_barrel"/>
</dbReference>
<dbReference type="PROSITE" id="PS00395">
    <property type="entry name" value="ALANINE_RACEMASE"/>
    <property type="match status" value="1"/>
</dbReference>
<feature type="binding site" evidence="5">
    <location>
        <position position="136"/>
    </location>
    <ligand>
        <name>substrate</name>
    </ligand>
</feature>
<dbReference type="SUPFAM" id="SSF50621">
    <property type="entry name" value="Alanine racemase C-terminal domain-like"/>
    <property type="match status" value="1"/>
</dbReference>
<dbReference type="EC" id="5.1.1.1" evidence="7"/>
<dbReference type="PANTHER" id="PTHR30511:SF0">
    <property type="entry name" value="ALANINE RACEMASE, CATABOLIC-RELATED"/>
    <property type="match status" value="1"/>
</dbReference>
<dbReference type="SMART" id="SM01005">
    <property type="entry name" value="Ala_racemase_C"/>
    <property type="match status" value="1"/>
</dbReference>
<dbReference type="Pfam" id="PF01168">
    <property type="entry name" value="Ala_racemase_N"/>
    <property type="match status" value="1"/>
</dbReference>
<dbReference type="PANTHER" id="PTHR30511">
    <property type="entry name" value="ALANINE RACEMASE"/>
    <property type="match status" value="1"/>
</dbReference>
<comment type="cofactor">
    <cofactor evidence="1 4">
        <name>pyridoxal 5'-phosphate</name>
        <dbReference type="ChEBI" id="CHEBI:597326"/>
    </cofactor>
</comment>
<dbReference type="Proteomes" id="UP000005953">
    <property type="component" value="Unassembled WGS sequence"/>
</dbReference>
<keyword evidence="2 4" id="KW-0663">Pyridoxal phosphate</keyword>
<evidence type="ECO:0000256" key="3">
    <source>
        <dbReference type="ARBA" id="ARBA00023235"/>
    </source>
</evidence>
<evidence type="ECO:0000313" key="7">
    <source>
        <dbReference type="EMBL" id="EAR08156.1"/>
    </source>
</evidence>
<gene>
    <name evidence="7" type="primary">alr</name>
    <name evidence="7" type="ORF">MED297_00670</name>
</gene>
<evidence type="ECO:0000256" key="4">
    <source>
        <dbReference type="PIRSR" id="PIRSR600821-50"/>
    </source>
</evidence>
<feature type="domain" description="Alanine racemase C-terminal" evidence="6">
    <location>
        <begin position="241"/>
        <end position="369"/>
    </location>
</feature>
<evidence type="ECO:0000256" key="1">
    <source>
        <dbReference type="ARBA" id="ARBA00001933"/>
    </source>
</evidence>
<feature type="modified residue" description="N6-(pyridoxal phosphate)lysine" evidence="4">
    <location>
        <position position="40"/>
    </location>
</feature>
<comment type="caution">
    <text evidence="7">The sequence shown here is derived from an EMBL/GenBank/DDBJ whole genome shotgun (WGS) entry which is preliminary data.</text>
</comment>
<dbReference type="InterPro" id="IPR020622">
    <property type="entry name" value="Ala_racemase_pyridoxalP-BS"/>
</dbReference>
<dbReference type="Gene3D" id="3.20.20.10">
    <property type="entry name" value="Alanine racemase"/>
    <property type="match status" value="1"/>
</dbReference>
<dbReference type="InterPro" id="IPR001608">
    <property type="entry name" value="Ala_racemase_N"/>
</dbReference>
<dbReference type="GO" id="GO:0030632">
    <property type="term" value="P:D-alanine biosynthetic process"/>
    <property type="evidence" value="ECO:0007669"/>
    <property type="project" value="TreeGrafter"/>
</dbReference>
<evidence type="ECO:0000256" key="5">
    <source>
        <dbReference type="PIRSR" id="PIRSR600821-52"/>
    </source>
</evidence>
<dbReference type="InterPro" id="IPR000821">
    <property type="entry name" value="Ala_racemase"/>
</dbReference>
<reference evidence="7 8" key="1">
    <citation type="submission" date="2006-02" db="EMBL/GenBank/DDBJ databases">
        <authorList>
            <person name="Pinhassi J."/>
            <person name="Pedros-Alio C."/>
            <person name="Ferriera S."/>
            <person name="Johnson J."/>
            <person name="Kravitz S."/>
            <person name="Halpern A."/>
            <person name="Remington K."/>
            <person name="Beeson K."/>
            <person name="Tran B."/>
            <person name="Rogers Y.-H."/>
            <person name="Friedman R."/>
            <person name="Venter J.C."/>
        </authorList>
    </citation>
    <scope>NUCLEOTIDE SEQUENCE [LARGE SCALE GENOMIC DNA]</scope>
    <source>
        <strain evidence="7 8">MED297</strain>
    </source>
</reference>
<dbReference type="RefSeq" id="WP_008046449.1">
    <property type="nucleotide sequence ID" value="NZ_CH724153.1"/>
</dbReference>
<dbReference type="PRINTS" id="PR00992">
    <property type="entry name" value="ALARACEMASE"/>
</dbReference>
<dbReference type="GO" id="GO:0008784">
    <property type="term" value="F:alanine racemase activity"/>
    <property type="evidence" value="ECO:0007669"/>
    <property type="project" value="UniProtKB-EC"/>
</dbReference>
<dbReference type="EMBL" id="AAOE01000025">
    <property type="protein sequence ID" value="EAR08156.1"/>
    <property type="molecule type" value="Genomic_DNA"/>
</dbReference>
<keyword evidence="3 7" id="KW-0413">Isomerase</keyword>
<dbReference type="AlphaFoldDB" id="A4BIE9"/>
<evidence type="ECO:0000313" key="8">
    <source>
        <dbReference type="Proteomes" id="UP000005953"/>
    </source>
</evidence>
<dbReference type="Gene3D" id="2.40.37.10">
    <property type="entry name" value="Lyase, Ornithine Decarboxylase, Chain A, domain 1"/>
    <property type="match status" value="1"/>
</dbReference>
<dbReference type="HOGENOM" id="CLU_028393_2_1_6"/>
<dbReference type="STRING" id="314283.MED297_00670"/>
<keyword evidence="8" id="KW-1185">Reference proteome</keyword>
<protein>
    <submittedName>
        <fullName evidence="7">Alanine racemase</fullName>
        <ecNumber evidence="7">5.1.1.1</ecNumber>
    </submittedName>
</protein>